<proteinExistence type="predicted"/>
<dbReference type="RefSeq" id="WP_153571856.1">
    <property type="nucleotide sequence ID" value="NZ_CP045725.1"/>
</dbReference>
<feature type="compositionally biased region" description="Polar residues" evidence="1">
    <location>
        <begin position="384"/>
        <end position="404"/>
    </location>
</feature>
<sequence>MSPCPLPTRRRHSGRRILGVAALLTALLLACLTVVLGATTPARAEDRVRIDLTAITPKVTASNDTVTLSGTVTNTSGTTLTGLQAYLWRDEVVRTTRAELDTAEGPVGARYVDKYANLGTGDTLTLTPGQQSAFTVSAPLSALGIPARDGVTMIGVQVRGSYGSGNTTLGRARAWLPQDLGPQTGQPRVVSVVVLSSAPSRISPGIFSDDHLAQEIAPGGRLDTLVRAAATGGRTHLIDPALIIALQDMAKGYTLSGGAKGTGDANAATWLQYFDTLSTPGYRLPYATPDIDLLGGLNHADVVHAALDPATLPADVANLPVVVLPAGGLLTRRGLATLTGTTSSGPTPTPTPGATTATTSPATSSPTPSSGTSRPPVVLAAQPTDGSDITAGSTTPTHWSTSEGPTVVTYDARALTPGPDAAGTDAQQRQALTSIAYLDTLAGRPAQVRLVTDATTAHADDLDTSPRTSFASLLEGGAATVSDAILHDPQSTTSDQAKDIARAANATIGLASMFADPQVAADLTWRAVASVASNQWSAGSASTGTGSTSASYDTYRDRQQAQVRRITDGDAVAISARPVLLTARQDTQFPVTVTNHLDVPVSVRLQFESENAERLHVAPVDIRTIGAGEAIGVVAVPRVAANGSYTVVAQLTTPSGTDIGIPVEIDVQATQAGRVGWILMIVSGLVVIGTTVLRIKQVRAERSRA</sequence>
<keyword evidence="2" id="KW-0472">Membrane</keyword>
<dbReference type="KEGG" id="rain:Rai3103_06220"/>
<evidence type="ECO:0000256" key="1">
    <source>
        <dbReference type="SAM" id="MobiDB-lite"/>
    </source>
</evidence>
<keyword evidence="4" id="KW-1185">Reference proteome</keyword>
<evidence type="ECO:0000256" key="2">
    <source>
        <dbReference type="SAM" id="Phobius"/>
    </source>
</evidence>
<organism evidence="3 4">
    <name type="scientific">Raineyella fluvialis</name>
    <dbReference type="NCBI Taxonomy" id="2662261"/>
    <lineage>
        <taxon>Bacteria</taxon>
        <taxon>Bacillati</taxon>
        <taxon>Actinomycetota</taxon>
        <taxon>Actinomycetes</taxon>
        <taxon>Propionibacteriales</taxon>
        <taxon>Propionibacteriaceae</taxon>
        <taxon>Raineyella</taxon>
    </lineage>
</organism>
<protein>
    <submittedName>
        <fullName evidence="3">Uncharacterized protein</fullName>
    </submittedName>
</protein>
<gene>
    <name evidence="3" type="ORF">Rai3103_06220</name>
</gene>
<evidence type="ECO:0000313" key="4">
    <source>
        <dbReference type="Proteomes" id="UP000386847"/>
    </source>
</evidence>
<name>A0A5Q2FF34_9ACTN</name>
<keyword evidence="2" id="KW-1133">Transmembrane helix</keyword>
<accession>A0A5Q2FF34</accession>
<feature type="region of interest" description="Disordered" evidence="1">
    <location>
        <begin position="337"/>
        <end position="404"/>
    </location>
</feature>
<dbReference type="Proteomes" id="UP000386847">
    <property type="component" value="Chromosome"/>
</dbReference>
<evidence type="ECO:0000313" key="3">
    <source>
        <dbReference type="EMBL" id="QGF23325.1"/>
    </source>
</evidence>
<dbReference type="AlphaFoldDB" id="A0A5Q2FF34"/>
<keyword evidence="2" id="KW-0812">Transmembrane</keyword>
<feature type="compositionally biased region" description="Low complexity" evidence="1">
    <location>
        <begin position="337"/>
        <end position="376"/>
    </location>
</feature>
<reference evidence="3 4" key="1">
    <citation type="submission" date="2019-10" db="EMBL/GenBank/DDBJ databases">
        <title>Genomic analysis of Raineyella sp. CBA3103.</title>
        <authorList>
            <person name="Roh S.W."/>
        </authorList>
    </citation>
    <scope>NUCLEOTIDE SEQUENCE [LARGE SCALE GENOMIC DNA]</scope>
    <source>
        <strain evidence="3 4">CBA3103</strain>
    </source>
</reference>
<dbReference type="EMBL" id="CP045725">
    <property type="protein sequence ID" value="QGF23325.1"/>
    <property type="molecule type" value="Genomic_DNA"/>
</dbReference>
<feature type="transmembrane region" description="Helical" evidence="2">
    <location>
        <begin position="675"/>
        <end position="695"/>
    </location>
</feature>